<comment type="caution">
    <text evidence="4">The sequence shown here is derived from an EMBL/GenBank/DDBJ whole genome shotgun (WGS) entry which is preliminary data.</text>
</comment>
<feature type="domain" description="AMP-dependent synthetase/ligase" evidence="2">
    <location>
        <begin position="127"/>
        <end position="277"/>
    </location>
</feature>
<evidence type="ECO:0000259" key="2">
    <source>
        <dbReference type="Pfam" id="PF00501"/>
    </source>
</evidence>
<dbReference type="GO" id="GO:0031956">
    <property type="term" value="F:medium-chain fatty acid-CoA ligase activity"/>
    <property type="evidence" value="ECO:0007669"/>
    <property type="project" value="TreeGrafter"/>
</dbReference>
<name>A0A2T4JZW4_9RHOB</name>
<dbReference type="PANTHER" id="PTHR43201:SF8">
    <property type="entry name" value="ACYL-COA SYNTHETASE FAMILY MEMBER 3"/>
    <property type="match status" value="1"/>
</dbReference>
<dbReference type="InterPro" id="IPR000873">
    <property type="entry name" value="AMP-dep_synth/lig_dom"/>
</dbReference>
<dbReference type="EMBL" id="PZKG01000004">
    <property type="protein sequence ID" value="PTE23462.1"/>
    <property type="molecule type" value="Genomic_DNA"/>
</dbReference>
<feature type="domain" description="AMP-dependent synthetase/ligase" evidence="2">
    <location>
        <begin position="13"/>
        <end position="88"/>
    </location>
</feature>
<accession>A0A2T4JZW4</accession>
<dbReference type="PANTHER" id="PTHR43201">
    <property type="entry name" value="ACYL-COA SYNTHETASE"/>
    <property type="match status" value="1"/>
</dbReference>
<dbReference type="InterPro" id="IPR020845">
    <property type="entry name" value="AMP-binding_CS"/>
</dbReference>
<dbReference type="OrthoDB" id="9803968at2"/>
<organism evidence="4 5">
    <name type="scientific">Cereibacter changlensis JA139</name>
    <dbReference type="NCBI Taxonomy" id="1188249"/>
    <lineage>
        <taxon>Bacteria</taxon>
        <taxon>Pseudomonadati</taxon>
        <taxon>Pseudomonadota</taxon>
        <taxon>Alphaproteobacteria</taxon>
        <taxon>Rhodobacterales</taxon>
        <taxon>Paracoccaceae</taxon>
        <taxon>Cereibacter</taxon>
    </lineage>
</organism>
<sequence length="446" mass="47848">MAAADFLLDRFAAAGDKTAFVEAEGGSTSYATLLTRIAALERRLRDEAVPRGASVQLCGDFGAEAAAWLLALWRHGAIVAPVAPSSREKLEEFARIADAGWRVEAATGGLQRLAGGSAHPLFDRLRAEEAPGLVIFSSGTTGASKAALHDVRRLLTKFHRPGKDFVTLGFLLFDHIAGIDTLLYSLANGSTLVCLPDRSVGSVLARMAEHRVEVLPTAPSFLNMLLLSRGGEDLALPDLKIITYGAEMMPQGLLERVADAFPGVQLIQKYGASELGALRSRSEGARSRWIRLEGDGAAWRVVDGLLEIRTATAMVGYLNAPSPFTEDGWYRTGDRVEVEGDQLRFLGRDSDMINVGGQKVFPAEVENALMQIPGVVEASVYGAPHPLLGAAVCARIRMSDPEARPAEIRNAIRAGLAGVVEPYKIPQKIELASGPLATARFKQQRG</sequence>
<keyword evidence="5" id="KW-1185">Reference proteome</keyword>
<evidence type="ECO:0000313" key="4">
    <source>
        <dbReference type="EMBL" id="PTE23462.1"/>
    </source>
</evidence>
<dbReference type="Gene3D" id="3.30.300.30">
    <property type="match status" value="1"/>
</dbReference>
<dbReference type="InterPro" id="IPR025110">
    <property type="entry name" value="AMP-bd_C"/>
</dbReference>
<dbReference type="AlphaFoldDB" id="A0A2T4JZW4"/>
<dbReference type="PROSITE" id="PS00455">
    <property type="entry name" value="AMP_BINDING"/>
    <property type="match status" value="1"/>
</dbReference>
<protein>
    <submittedName>
        <fullName evidence="4">AMP-dependent synthetase</fullName>
    </submittedName>
</protein>
<reference evidence="4 5" key="1">
    <citation type="submission" date="2018-03" db="EMBL/GenBank/DDBJ databases">
        <title>Cereibacter changlensis.</title>
        <authorList>
            <person name="Meyer T.E."/>
            <person name="Miller S."/>
            <person name="Lodha T."/>
            <person name="Gandham S."/>
            <person name="Chintalapati S."/>
            <person name="Chintalapati V.R."/>
        </authorList>
    </citation>
    <scope>NUCLEOTIDE SEQUENCE [LARGE SCALE GENOMIC DNA]</scope>
    <source>
        <strain evidence="4 5">JA139</strain>
    </source>
</reference>
<dbReference type="RefSeq" id="WP_107662186.1">
    <property type="nucleotide sequence ID" value="NZ_PZKG01000004.1"/>
</dbReference>
<dbReference type="Proteomes" id="UP000241010">
    <property type="component" value="Unassembled WGS sequence"/>
</dbReference>
<dbReference type="Gene3D" id="3.40.50.12780">
    <property type="entry name" value="N-terminal domain of ligase-like"/>
    <property type="match status" value="1"/>
</dbReference>
<dbReference type="InterPro" id="IPR042099">
    <property type="entry name" value="ANL_N_sf"/>
</dbReference>
<dbReference type="SUPFAM" id="SSF56801">
    <property type="entry name" value="Acetyl-CoA synthetase-like"/>
    <property type="match status" value="1"/>
</dbReference>
<comment type="similarity">
    <text evidence="1">Belongs to the ATP-dependent AMP-binding enzyme family.</text>
</comment>
<evidence type="ECO:0000313" key="5">
    <source>
        <dbReference type="Proteomes" id="UP000241010"/>
    </source>
</evidence>
<gene>
    <name evidence="4" type="ORF">C5F48_01745</name>
</gene>
<feature type="domain" description="AMP-binding enzyme C-terminal" evidence="3">
    <location>
        <begin position="364"/>
        <end position="433"/>
    </location>
</feature>
<proteinExistence type="inferred from homology"/>
<dbReference type="Pfam" id="PF13193">
    <property type="entry name" value="AMP-binding_C"/>
    <property type="match status" value="1"/>
</dbReference>
<dbReference type="CDD" id="cd04433">
    <property type="entry name" value="AFD_class_I"/>
    <property type="match status" value="1"/>
</dbReference>
<dbReference type="Pfam" id="PF00501">
    <property type="entry name" value="AMP-binding"/>
    <property type="match status" value="2"/>
</dbReference>
<evidence type="ECO:0000259" key="3">
    <source>
        <dbReference type="Pfam" id="PF13193"/>
    </source>
</evidence>
<evidence type="ECO:0000256" key="1">
    <source>
        <dbReference type="ARBA" id="ARBA00006432"/>
    </source>
</evidence>
<dbReference type="GO" id="GO:0006631">
    <property type="term" value="P:fatty acid metabolic process"/>
    <property type="evidence" value="ECO:0007669"/>
    <property type="project" value="TreeGrafter"/>
</dbReference>
<dbReference type="InterPro" id="IPR045851">
    <property type="entry name" value="AMP-bd_C_sf"/>
</dbReference>